<feature type="transmembrane region" description="Helical" evidence="2">
    <location>
        <begin position="96"/>
        <end position="116"/>
    </location>
</feature>
<dbReference type="RefSeq" id="WP_010620321.1">
    <property type="nucleotide sequence ID" value="NZ_CP042371.1"/>
</dbReference>
<dbReference type="EMBL" id="PUFO01000016">
    <property type="protein sequence ID" value="TDG79926.1"/>
    <property type="molecule type" value="Genomic_DNA"/>
</dbReference>
<accession>A0A4R5NS24</accession>
<evidence type="ECO:0000313" key="3">
    <source>
        <dbReference type="EMBL" id="TDG79926.1"/>
    </source>
</evidence>
<keyword evidence="4" id="KW-1185">Reference proteome</keyword>
<evidence type="ECO:0000256" key="1">
    <source>
        <dbReference type="SAM" id="MobiDB-lite"/>
    </source>
</evidence>
<feature type="transmembrane region" description="Helical" evidence="2">
    <location>
        <begin position="44"/>
        <end position="63"/>
    </location>
</feature>
<feature type="region of interest" description="Disordered" evidence="1">
    <location>
        <begin position="1"/>
        <end position="22"/>
    </location>
</feature>
<dbReference type="AlphaFoldDB" id="A0A4R5NS24"/>
<sequence length="142" mass="15948">MQNPFGNNGNNNNDDNGNGMGPGGLPLPPNYATMVHTESGDMRIAKVGFSFTALIFGWWVPVFRSDWYNLLCMLGISAGVSMGIASFYHVNIAQTFEMTNTIMGIVWGFFYNMMYFRHLSARGFKPADEHSKDLLTQSRYLK</sequence>
<evidence type="ECO:0000313" key="4">
    <source>
        <dbReference type="Proteomes" id="UP000294854"/>
    </source>
</evidence>
<comment type="caution">
    <text evidence="3">The sequence shown here is derived from an EMBL/GenBank/DDBJ whole genome shotgun (WGS) entry which is preliminary data.</text>
</comment>
<feature type="transmembrane region" description="Helical" evidence="2">
    <location>
        <begin position="70"/>
        <end position="90"/>
    </location>
</feature>
<keyword evidence="2" id="KW-0812">Transmembrane</keyword>
<dbReference type="OrthoDB" id="5233at2"/>
<feature type="compositionally biased region" description="Low complexity" evidence="1">
    <location>
        <begin position="1"/>
        <end position="17"/>
    </location>
</feature>
<dbReference type="Proteomes" id="UP000294854">
    <property type="component" value="Unassembled WGS sequence"/>
</dbReference>
<organism evidence="3 4">
    <name type="scientific">Secundilactobacillus malefermentans</name>
    <dbReference type="NCBI Taxonomy" id="176292"/>
    <lineage>
        <taxon>Bacteria</taxon>
        <taxon>Bacillati</taxon>
        <taxon>Bacillota</taxon>
        <taxon>Bacilli</taxon>
        <taxon>Lactobacillales</taxon>
        <taxon>Lactobacillaceae</taxon>
        <taxon>Secundilactobacillus</taxon>
    </lineage>
</organism>
<evidence type="ECO:0000256" key="2">
    <source>
        <dbReference type="SAM" id="Phobius"/>
    </source>
</evidence>
<name>A0A4R5NS24_9LACO</name>
<keyword evidence="2" id="KW-0472">Membrane</keyword>
<dbReference type="STRING" id="1122149.FD44_GL001823"/>
<protein>
    <submittedName>
        <fullName evidence="3">Uncharacterized protein</fullName>
    </submittedName>
</protein>
<keyword evidence="2" id="KW-1133">Transmembrane helix</keyword>
<proteinExistence type="predicted"/>
<gene>
    <name evidence="3" type="ORF">C5L31_002145</name>
</gene>
<reference evidence="3 4" key="1">
    <citation type="journal article" date="2019" name="Appl. Microbiol. Biotechnol.">
        <title>Uncovering carbohydrate metabolism through a genotype-phenotype association study of 56 lactic acid bacteria genomes.</title>
        <authorList>
            <person name="Buron-Moles G."/>
            <person name="Chailyan A."/>
            <person name="Dolejs I."/>
            <person name="Forster J."/>
            <person name="Miks M.H."/>
        </authorList>
    </citation>
    <scope>NUCLEOTIDE SEQUENCE [LARGE SCALE GENOMIC DNA]</scope>
    <source>
        <strain evidence="3 4">ATCC 49373</strain>
    </source>
</reference>